<comment type="caution">
    <text evidence="1">The sequence shown here is derived from an EMBL/GenBank/DDBJ whole genome shotgun (WGS) entry which is preliminary data.</text>
</comment>
<protein>
    <submittedName>
        <fullName evidence="1">Uncharacterized protein</fullName>
    </submittedName>
</protein>
<evidence type="ECO:0000313" key="1">
    <source>
        <dbReference type="EMBL" id="KUG24683.1"/>
    </source>
</evidence>
<dbReference type="EMBL" id="LNQE01000835">
    <property type="protein sequence ID" value="KUG24683.1"/>
    <property type="molecule type" value="Genomic_DNA"/>
</dbReference>
<organism evidence="1">
    <name type="scientific">hydrocarbon metagenome</name>
    <dbReference type="NCBI Taxonomy" id="938273"/>
    <lineage>
        <taxon>unclassified sequences</taxon>
        <taxon>metagenomes</taxon>
        <taxon>ecological metagenomes</taxon>
    </lineage>
</organism>
<reference evidence="1" key="1">
    <citation type="journal article" date="2015" name="Proc. Natl. Acad. Sci. U.S.A.">
        <title>Networks of energetic and metabolic interactions define dynamics in microbial communities.</title>
        <authorList>
            <person name="Embree M."/>
            <person name="Liu J.K."/>
            <person name="Al-Bassam M.M."/>
            <person name="Zengler K."/>
        </authorList>
    </citation>
    <scope>NUCLEOTIDE SEQUENCE</scope>
</reference>
<sequence length="52" mass="6084">MTMILIRKSYFPLDVIYIFLIIEGRQNGRHPLAMEIVVRLPPLILMAMGNRK</sequence>
<proteinExistence type="predicted"/>
<dbReference type="AlphaFoldDB" id="A0A0W8FUX4"/>
<accession>A0A0W8FUX4</accession>
<gene>
    <name evidence="1" type="ORF">ASZ90_005504</name>
</gene>
<name>A0A0W8FUX4_9ZZZZ</name>